<dbReference type="InterPro" id="IPR040324">
    <property type="entry name" value="WDR44/Dgr2"/>
</dbReference>
<feature type="repeat" description="WD" evidence="4">
    <location>
        <begin position="90"/>
        <end position="121"/>
    </location>
</feature>
<dbReference type="InterPro" id="IPR001680">
    <property type="entry name" value="WD40_rpt"/>
</dbReference>
<evidence type="ECO:0000256" key="1">
    <source>
        <dbReference type="ARBA" id="ARBA00021207"/>
    </source>
</evidence>
<reference evidence="7" key="1">
    <citation type="submission" date="2016-06" db="UniProtKB">
        <authorList>
            <consortium name="WormBaseParasite"/>
        </authorList>
    </citation>
    <scope>IDENTIFICATION</scope>
</reference>
<dbReference type="Pfam" id="PF00400">
    <property type="entry name" value="WD40"/>
    <property type="match status" value="5"/>
</dbReference>
<dbReference type="PANTHER" id="PTHR14221">
    <property type="entry name" value="WD REPEAT DOMAIN 44"/>
    <property type="match status" value="1"/>
</dbReference>
<accession>A0A183IQV1</accession>
<dbReference type="PROSITE" id="PS50294">
    <property type="entry name" value="WD_REPEATS_REGION"/>
    <property type="match status" value="2"/>
</dbReference>
<dbReference type="AlphaFoldDB" id="A0A183IQV1"/>
<evidence type="ECO:0000313" key="5">
    <source>
        <dbReference type="EMBL" id="VDP08921.1"/>
    </source>
</evidence>
<feature type="repeat" description="WD" evidence="4">
    <location>
        <begin position="174"/>
        <end position="207"/>
    </location>
</feature>
<dbReference type="EMBL" id="UZAM01009409">
    <property type="protein sequence ID" value="VDP08921.1"/>
    <property type="molecule type" value="Genomic_DNA"/>
</dbReference>
<keyword evidence="6" id="KW-1185">Reference proteome</keyword>
<keyword evidence="2 4" id="KW-0853">WD repeat</keyword>
<sequence length="487" mass="55600">MLIYSHADLQCRAASFAASRDETKMEASLSEFDAFSAKGYTQSFLEQRNLIGLAEVQDTNVSRLLPVQSETSSGLFLSKPCFFASVSVSVANFQGAVWCVKFSLCGRLLATAGQDNVIRIWVLKDAYKYFDDMRRKGYNKGDELATVAGNDRESFFAEQDDVWAPFTSKPFCCYHGHTADVLDISWSKNYFILSSSMDRTVRLWHVSRMECLCCFQHIDFVTAIAFLPKDDRYFLSGSLDGKLRLWHIPEKKVALWNEVDGGRLITALTFARNGKFVVVGTYDGRCNFYSTDQLKYHTQIDINSNRMKTSRNRKITGLQSYQDKLLVTSNDSRIRVYDLRDLSLSCKYKGYTNHNSQIRASFSHSGRFIITGSEDKHIYLWKTHLNTDTLSLSVRKDRNRQWESIRAHNAVVTAAVFAPKPEIIFDYIERCRNRHSAADVASFILSRRSLYLSNTSVLVSADMLGTIYVFLNKSKVNTDNRTFIPSY</sequence>
<feature type="repeat" description="WD" evidence="4">
    <location>
        <begin position="361"/>
        <end position="382"/>
    </location>
</feature>
<evidence type="ECO:0000256" key="4">
    <source>
        <dbReference type="PROSITE-ProRule" id="PRU00221"/>
    </source>
</evidence>
<protein>
    <recommendedName>
        <fullName evidence="1">WD repeat-containing protein 44</fullName>
    </recommendedName>
</protein>
<keyword evidence="3" id="KW-0677">Repeat</keyword>
<gene>
    <name evidence="5" type="ORF">SBAD_LOCUS5998</name>
</gene>
<dbReference type="InterPro" id="IPR036322">
    <property type="entry name" value="WD40_repeat_dom_sf"/>
</dbReference>
<dbReference type="SUPFAM" id="SSF50978">
    <property type="entry name" value="WD40 repeat-like"/>
    <property type="match status" value="1"/>
</dbReference>
<dbReference type="InterPro" id="IPR020472">
    <property type="entry name" value="WD40_PAC1"/>
</dbReference>
<proteinExistence type="predicted"/>
<dbReference type="Proteomes" id="UP000270296">
    <property type="component" value="Unassembled WGS sequence"/>
</dbReference>
<dbReference type="OrthoDB" id="1932312at2759"/>
<dbReference type="PRINTS" id="PR00320">
    <property type="entry name" value="GPROTEINBRPT"/>
</dbReference>
<evidence type="ECO:0000313" key="6">
    <source>
        <dbReference type="Proteomes" id="UP000270296"/>
    </source>
</evidence>
<organism evidence="7">
    <name type="scientific">Soboliphyme baturini</name>
    <dbReference type="NCBI Taxonomy" id="241478"/>
    <lineage>
        <taxon>Eukaryota</taxon>
        <taxon>Metazoa</taxon>
        <taxon>Ecdysozoa</taxon>
        <taxon>Nematoda</taxon>
        <taxon>Enoplea</taxon>
        <taxon>Dorylaimia</taxon>
        <taxon>Dioctophymatida</taxon>
        <taxon>Dioctophymatoidea</taxon>
        <taxon>Soboliphymatidae</taxon>
        <taxon>Soboliphyme</taxon>
    </lineage>
</organism>
<name>A0A183IQV1_9BILA</name>
<dbReference type="InterPro" id="IPR015943">
    <property type="entry name" value="WD40/YVTN_repeat-like_dom_sf"/>
</dbReference>
<dbReference type="PROSITE" id="PS50082">
    <property type="entry name" value="WD_REPEATS_2"/>
    <property type="match status" value="4"/>
</dbReference>
<feature type="repeat" description="WD" evidence="4">
    <location>
        <begin position="214"/>
        <end position="248"/>
    </location>
</feature>
<evidence type="ECO:0000256" key="3">
    <source>
        <dbReference type="ARBA" id="ARBA00022737"/>
    </source>
</evidence>
<reference evidence="5 6" key="2">
    <citation type="submission" date="2018-11" db="EMBL/GenBank/DDBJ databases">
        <authorList>
            <consortium name="Pathogen Informatics"/>
        </authorList>
    </citation>
    <scope>NUCLEOTIDE SEQUENCE [LARGE SCALE GENOMIC DNA]</scope>
</reference>
<dbReference type="SMART" id="SM00320">
    <property type="entry name" value="WD40"/>
    <property type="match status" value="6"/>
</dbReference>
<dbReference type="WBParaSite" id="SBAD_0000623301-mRNA-1">
    <property type="protein sequence ID" value="SBAD_0000623301-mRNA-1"/>
    <property type="gene ID" value="SBAD_0000623301"/>
</dbReference>
<dbReference type="PANTHER" id="PTHR14221:SF0">
    <property type="entry name" value="WD REPEAT-CONTAINING PROTEIN 44"/>
    <property type="match status" value="1"/>
</dbReference>
<evidence type="ECO:0000256" key="2">
    <source>
        <dbReference type="ARBA" id="ARBA00022574"/>
    </source>
</evidence>
<evidence type="ECO:0000313" key="7">
    <source>
        <dbReference type="WBParaSite" id="SBAD_0000623301-mRNA-1"/>
    </source>
</evidence>
<dbReference type="Gene3D" id="2.130.10.10">
    <property type="entry name" value="YVTN repeat-like/Quinoprotein amine dehydrogenase"/>
    <property type="match status" value="1"/>
</dbReference>